<proteinExistence type="predicted"/>
<dbReference type="EMBL" id="CP030918">
    <property type="protein sequence ID" value="AXC49313.1"/>
    <property type="molecule type" value="Genomic_DNA"/>
</dbReference>
<dbReference type="OrthoDB" id="7204167at2"/>
<name>A0A344PIV8_9RHOB</name>
<dbReference type="KEGG" id="pars:DRW48_06105"/>
<dbReference type="Proteomes" id="UP000252023">
    <property type="component" value="Chromosome"/>
</dbReference>
<dbReference type="AlphaFoldDB" id="A0A344PIV8"/>
<sequence>MPYSRVIQVEFNHCDPAGIVFYPRFLEFANSVTENFFADVVGRSYARIIADRSGVPTVSLECDFRHPSRLGDRLTMKLRVTGIGRSSLDLAITGRGKGEAEPRFSIAKRVAFIDAAAMRSTPWPEEMRANLAAAMKEDTP</sequence>
<dbReference type="GO" id="GO:0047617">
    <property type="term" value="F:fatty acyl-CoA hydrolase activity"/>
    <property type="evidence" value="ECO:0007669"/>
    <property type="project" value="TreeGrafter"/>
</dbReference>
<evidence type="ECO:0000313" key="1">
    <source>
        <dbReference type="EMBL" id="AXC49313.1"/>
    </source>
</evidence>
<keyword evidence="2" id="KW-1185">Reference proteome</keyword>
<gene>
    <name evidence="1" type="ORF">DRW48_06105</name>
</gene>
<accession>A0A344PIV8</accession>
<dbReference type="Gene3D" id="3.10.129.10">
    <property type="entry name" value="Hotdog Thioesterase"/>
    <property type="match status" value="1"/>
</dbReference>
<dbReference type="InterPro" id="IPR050563">
    <property type="entry name" value="4-hydroxybenzoyl-CoA_TE"/>
</dbReference>
<reference evidence="2" key="1">
    <citation type="submission" date="2018-07" db="EMBL/GenBank/DDBJ databases">
        <title>Genome sequencing of Paracoccus sp. SC2-6.</title>
        <authorList>
            <person name="Heo J."/>
            <person name="Kim S.-J."/>
            <person name="Kwon S.-W."/>
        </authorList>
    </citation>
    <scope>NUCLEOTIDE SEQUENCE [LARGE SCALE GENOMIC DNA]</scope>
    <source>
        <strain evidence="2">SC2-6</strain>
    </source>
</reference>
<dbReference type="Pfam" id="PF13279">
    <property type="entry name" value="4HBT_2"/>
    <property type="match status" value="1"/>
</dbReference>
<dbReference type="PANTHER" id="PTHR31793">
    <property type="entry name" value="4-HYDROXYBENZOYL-COA THIOESTERASE FAMILY MEMBER"/>
    <property type="match status" value="1"/>
</dbReference>
<dbReference type="RefSeq" id="WP_114075632.1">
    <property type="nucleotide sequence ID" value="NZ_CP030918.1"/>
</dbReference>
<organism evidence="1 2">
    <name type="scientific">Paracoccus suum</name>
    <dbReference type="NCBI Taxonomy" id="2259340"/>
    <lineage>
        <taxon>Bacteria</taxon>
        <taxon>Pseudomonadati</taxon>
        <taxon>Pseudomonadota</taxon>
        <taxon>Alphaproteobacteria</taxon>
        <taxon>Rhodobacterales</taxon>
        <taxon>Paracoccaceae</taxon>
        <taxon>Paracoccus</taxon>
    </lineage>
</organism>
<evidence type="ECO:0000313" key="2">
    <source>
        <dbReference type="Proteomes" id="UP000252023"/>
    </source>
</evidence>
<dbReference type="CDD" id="cd00586">
    <property type="entry name" value="4HBT"/>
    <property type="match status" value="1"/>
</dbReference>
<dbReference type="InterPro" id="IPR029069">
    <property type="entry name" value="HotDog_dom_sf"/>
</dbReference>
<dbReference type="SUPFAM" id="SSF54637">
    <property type="entry name" value="Thioesterase/thiol ester dehydrase-isomerase"/>
    <property type="match status" value="1"/>
</dbReference>
<protein>
    <submittedName>
        <fullName evidence="1">Acyl-CoA thioesterase</fullName>
    </submittedName>
</protein>
<dbReference type="PANTHER" id="PTHR31793:SF24">
    <property type="entry name" value="LONG-CHAIN ACYL-COA THIOESTERASE FADM"/>
    <property type="match status" value="1"/>
</dbReference>